<name>A0ABT0UF21_9ACTN</name>
<dbReference type="Gene3D" id="3.40.50.1110">
    <property type="entry name" value="SGNH hydrolase"/>
    <property type="match status" value="1"/>
</dbReference>
<gene>
    <name evidence="4" type="ORF">NBG84_02535</name>
</gene>
<proteinExistence type="predicted"/>
<evidence type="ECO:0000313" key="5">
    <source>
        <dbReference type="Proteomes" id="UP001431429"/>
    </source>
</evidence>
<keyword evidence="5" id="KW-1185">Reference proteome</keyword>
<dbReference type="InterPro" id="IPR013830">
    <property type="entry name" value="SGNH_hydro"/>
</dbReference>
<dbReference type="PANTHER" id="PTHR30383">
    <property type="entry name" value="THIOESTERASE 1/PROTEASE 1/LYSOPHOSPHOLIPASE L1"/>
    <property type="match status" value="1"/>
</dbReference>
<feature type="domain" description="SGNH hydrolase-type esterase" evidence="3">
    <location>
        <begin position="289"/>
        <end position="467"/>
    </location>
</feature>
<protein>
    <submittedName>
        <fullName evidence="4">FG-GAP-like repeat-containing protein</fullName>
    </submittedName>
</protein>
<dbReference type="InterPro" id="IPR028994">
    <property type="entry name" value="Integrin_alpha_N"/>
</dbReference>
<dbReference type="InterPro" id="IPR051532">
    <property type="entry name" value="Ester_Hydrolysis_Enzymes"/>
</dbReference>
<dbReference type="InterPro" id="IPR013517">
    <property type="entry name" value="FG-GAP"/>
</dbReference>
<organism evidence="4 5">
    <name type="scientific">Streptomyces albipurpureus</name>
    <dbReference type="NCBI Taxonomy" id="2897419"/>
    <lineage>
        <taxon>Bacteria</taxon>
        <taxon>Bacillati</taxon>
        <taxon>Actinomycetota</taxon>
        <taxon>Actinomycetes</taxon>
        <taxon>Kitasatosporales</taxon>
        <taxon>Streptomycetaceae</taxon>
        <taxon>Streptomyces</taxon>
    </lineage>
</organism>
<evidence type="ECO:0000259" key="3">
    <source>
        <dbReference type="Pfam" id="PF13472"/>
    </source>
</evidence>
<feature type="chain" id="PRO_5047096590" evidence="2">
    <location>
        <begin position="18"/>
        <end position="1051"/>
    </location>
</feature>
<dbReference type="Proteomes" id="UP001431429">
    <property type="component" value="Unassembled WGS sequence"/>
</dbReference>
<dbReference type="InterPro" id="IPR036514">
    <property type="entry name" value="SGNH_hydro_sf"/>
</dbReference>
<dbReference type="SUPFAM" id="SSF69318">
    <property type="entry name" value="Integrin alpha N-terminal domain"/>
    <property type="match status" value="2"/>
</dbReference>
<keyword evidence="1 2" id="KW-0732">Signal</keyword>
<dbReference type="InterPro" id="IPR036691">
    <property type="entry name" value="Endo/exonu/phosph_ase_sf"/>
</dbReference>
<dbReference type="RefSeq" id="WP_250917550.1">
    <property type="nucleotide sequence ID" value="NZ_JAMQAW010000002.1"/>
</dbReference>
<reference evidence="4" key="1">
    <citation type="submission" date="2022-06" db="EMBL/GenBank/DDBJ databases">
        <title>Genome public.</title>
        <authorList>
            <person name="Sun Q."/>
        </authorList>
    </citation>
    <scope>NUCLEOTIDE SEQUENCE</scope>
    <source>
        <strain evidence="4">CWNU-1</strain>
    </source>
</reference>
<accession>A0ABT0UF21</accession>
<dbReference type="PANTHER" id="PTHR30383:SF5">
    <property type="entry name" value="SGNH HYDROLASE-TYPE ESTERASE DOMAIN-CONTAINING PROTEIN"/>
    <property type="match status" value="1"/>
</dbReference>
<feature type="signal peptide" evidence="2">
    <location>
        <begin position="1"/>
        <end position="17"/>
    </location>
</feature>
<comment type="caution">
    <text evidence="4">The sequence shown here is derived from an EMBL/GenBank/DDBJ whole genome shotgun (WGS) entry which is preliminary data.</text>
</comment>
<dbReference type="SUPFAM" id="SSF56219">
    <property type="entry name" value="DNase I-like"/>
    <property type="match status" value="1"/>
</dbReference>
<dbReference type="CDD" id="cd01833">
    <property type="entry name" value="XynB_like"/>
    <property type="match status" value="1"/>
</dbReference>
<dbReference type="SUPFAM" id="SSF52266">
    <property type="entry name" value="SGNH hydrolase"/>
    <property type="match status" value="1"/>
</dbReference>
<dbReference type="EMBL" id="JAMQAW010000002">
    <property type="protein sequence ID" value="MCM2387199.1"/>
    <property type="molecule type" value="Genomic_DNA"/>
</dbReference>
<evidence type="ECO:0000256" key="2">
    <source>
        <dbReference type="SAM" id="SignalP"/>
    </source>
</evidence>
<dbReference type="Gene3D" id="3.60.10.10">
    <property type="entry name" value="Endonuclease/exonuclease/phosphatase"/>
    <property type="match status" value="1"/>
</dbReference>
<dbReference type="Pfam" id="PF13472">
    <property type="entry name" value="Lipase_GDSL_2"/>
    <property type="match status" value="1"/>
</dbReference>
<evidence type="ECO:0000256" key="1">
    <source>
        <dbReference type="ARBA" id="ARBA00022729"/>
    </source>
</evidence>
<dbReference type="Gene3D" id="2.130.10.130">
    <property type="entry name" value="Integrin alpha, N-terminal"/>
    <property type="match status" value="1"/>
</dbReference>
<dbReference type="Pfam" id="PF13517">
    <property type="entry name" value="FG-GAP_3"/>
    <property type="match status" value="3"/>
</dbReference>
<sequence length="1051" mass="110659">MATSILVVGAIPTTAWAADAPLRATTVITWNMQGEEAGQRSGGRWQTTVRRLVRQAPIVLLQEVGAGIPSSMTDPNTSHPLPYVDHRTRDGDSVRNSVWNPEPERAGSGPYEVYFLQTDTNGGAHQGGRVNIAVITHAVPDEVRVVNNPVQAGRRALGVRFGHDWYFTFHGLSGGGGDSAVMLNRVDTMVSQWAQQDGVAGGYHWTVGGDFNVDPATLGNRADFPPARIYRTGLATQQSGGELDYAVSDDIVNNLPVFRLAGAGSDHYPVQIGGLRAAAEPVDIKGMPLGDSITYGYNSSTGDGYRGVFWDDIRLSSVMKRSQDFVGTRRSGRMADPDHEGHPGWRIDQIAEIADCSVPAHRPNVITLHAGTNDLNQNYQVDTAPARLGQLIDQILLDAPETTVLVATLVPSKKPEVQPRIVEFNRQVRALVAQRRDSGEHVLLADTSAVTTADLADQLHPNDNGYRKIAAAFLTGLYQAADNGWLRDPVGTGSPGGATCTPGTQEPGGWTNAGEVITESGVPAADGWTQLADVDGDGRDDRLTISDNGTVDAWLNKPGVGGKPSWSGLGRIAPGVGASALQVRFADVNGDARADYLVLDPSGPIRAWLNTPGDGGLPSWQSWGEIAPGTGASPHQINLTDINGDGRADYLVVETSGAVNAWLNTPGDGGLPSWQSWGEIAGVPGVLPGRIRFADLNGDRRADFLAVNTDGGVDAWLNTPGSGGRPSWHSWGEIARAPGVPGDRVRFANVDGDGRVDFLGFGIGDSADAWLNTPGDGGKPSWHSLGRILSVESTGAAGAVRFADLNGDGAGDHAVVRSDSSVEARLSTGTVSPSGVPLWNSRQVVATGVGVPGDMVRFADINGDGRDDYLVLKSNGAVNAWLNTPGDGGLPSWQSWGEIAPGTGAPGSQVRFADLDGDARTDYLVVADNGSVRAWRNTPGIAGKPSWHSWGVYAAGVDGATRDALAFADISGDGRADYLTVNESGVIRAWINNGGEGRGGWTNRGVFAVGVGASRDSLRLADINQDNKADYLVVSGNGSVRAWLNKGGDPV</sequence>
<evidence type="ECO:0000313" key="4">
    <source>
        <dbReference type="EMBL" id="MCM2387199.1"/>
    </source>
</evidence>